<evidence type="ECO:0000259" key="7">
    <source>
        <dbReference type="Pfam" id="PF21173"/>
    </source>
</evidence>
<dbReference type="Gene3D" id="1.20.120.910">
    <property type="entry name" value="DksA, coiled-coil domain"/>
    <property type="match status" value="1"/>
</dbReference>
<evidence type="ECO:0000256" key="2">
    <source>
        <dbReference type="ARBA" id="ARBA00022771"/>
    </source>
</evidence>
<dbReference type="Pfam" id="PF21173">
    <property type="entry name" value="DksA-like_N"/>
    <property type="match status" value="1"/>
</dbReference>
<feature type="domain" description="DnaK suppressor protein-like N-terminal" evidence="7">
    <location>
        <begin position="8"/>
        <end position="70"/>
    </location>
</feature>
<feature type="domain" description="Zinc finger DksA/TraR C4-type" evidence="6">
    <location>
        <begin position="73"/>
        <end position="104"/>
    </location>
</feature>
<dbReference type="GO" id="GO:0008168">
    <property type="term" value="F:methyltransferase activity"/>
    <property type="evidence" value="ECO:0007669"/>
    <property type="project" value="UniProtKB-KW"/>
</dbReference>
<dbReference type="InterPro" id="IPR000962">
    <property type="entry name" value="Znf_DskA_TraR"/>
</dbReference>
<organism evidence="8 9">
    <name type="scientific">Meridianimarinicoccus roseus</name>
    <dbReference type="NCBI Taxonomy" id="2072018"/>
    <lineage>
        <taxon>Bacteria</taxon>
        <taxon>Pseudomonadati</taxon>
        <taxon>Pseudomonadota</taxon>
        <taxon>Alphaproteobacteria</taxon>
        <taxon>Rhodobacterales</taxon>
        <taxon>Paracoccaceae</taxon>
        <taxon>Meridianimarinicoccus</taxon>
    </lineage>
</organism>
<dbReference type="GO" id="GO:0032259">
    <property type="term" value="P:methylation"/>
    <property type="evidence" value="ECO:0007669"/>
    <property type="project" value="UniProtKB-KW"/>
</dbReference>
<dbReference type="AlphaFoldDB" id="A0A2V2LJJ0"/>
<keyword evidence="2" id="KW-0863">Zinc-finger</keyword>
<dbReference type="PANTHER" id="PTHR33823:SF4">
    <property type="entry name" value="GENERAL STRESS PROTEIN 16O"/>
    <property type="match status" value="1"/>
</dbReference>
<evidence type="ECO:0000259" key="6">
    <source>
        <dbReference type="Pfam" id="PF01258"/>
    </source>
</evidence>
<evidence type="ECO:0000313" key="9">
    <source>
        <dbReference type="Proteomes" id="UP000245680"/>
    </source>
</evidence>
<gene>
    <name evidence="8" type="ORF">DKT77_02340</name>
</gene>
<dbReference type="Pfam" id="PF01258">
    <property type="entry name" value="zf-dskA_traR"/>
    <property type="match status" value="1"/>
</dbReference>
<dbReference type="RefSeq" id="WP_109810142.1">
    <property type="nucleotide sequence ID" value="NZ_QGKU01000008.1"/>
</dbReference>
<feature type="region of interest" description="Disordered" evidence="5">
    <location>
        <begin position="24"/>
        <end position="44"/>
    </location>
</feature>
<dbReference type="PANTHER" id="PTHR33823">
    <property type="entry name" value="RNA POLYMERASE-BINDING TRANSCRIPTION FACTOR DKSA-RELATED"/>
    <property type="match status" value="1"/>
</dbReference>
<dbReference type="GO" id="GO:0008270">
    <property type="term" value="F:zinc ion binding"/>
    <property type="evidence" value="ECO:0007669"/>
    <property type="project" value="UniProtKB-KW"/>
</dbReference>
<dbReference type="PROSITE" id="PS51128">
    <property type="entry name" value="ZF_DKSA_2"/>
    <property type="match status" value="1"/>
</dbReference>
<sequence length="104" mass="11479">MDITTREAALRTRRAELTRHMRIVENTLDETPPADWEDRASERQGDEVLESLGQADLAELKRIDAALARIASGSYGTCEGCGEAISDARLDLIPDTPFCKTCAR</sequence>
<evidence type="ECO:0000256" key="5">
    <source>
        <dbReference type="SAM" id="MobiDB-lite"/>
    </source>
</evidence>
<dbReference type="InterPro" id="IPR020458">
    <property type="entry name" value="Znf_DskA_TraR_CS"/>
</dbReference>
<keyword evidence="8" id="KW-0808">Transferase</keyword>
<proteinExistence type="predicted"/>
<dbReference type="InterPro" id="IPR037187">
    <property type="entry name" value="DnaK_N"/>
</dbReference>
<dbReference type="Proteomes" id="UP000245680">
    <property type="component" value="Unassembled WGS sequence"/>
</dbReference>
<comment type="caution">
    <text evidence="8">The sequence shown here is derived from an EMBL/GenBank/DDBJ whole genome shotgun (WGS) entry which is preliminary data.</text>
</comment>
<evidence type="ECO:0000256" key="3">
    <source>
        <dbReference type="ARBA" id="ARBA00022833"/>
    </source>
</evidence>
<protein>
    <submittedName>
        <fullName evidence="8">Dimethylmenaquinone methyltransferase</fullName>
    </submittedName>
</protein>
<reference evidence="8 9" key="1">
    <citation type="submission" date="2018-05" db="EMBL/GenBank/DDBJ databases">
        <title>Rhodobacteraceae gen. nov., sp. nov. isolated from sea water.</title>
        <authorList>
            <person name="Ren Y."/>
        </authorList>
    </citation>
    <scope>NUCLEOTIDE SEQUENCE [LARGE SCALE GENOMIC DNA]</scope>
    <source>
        <strain evidence="8 9">TG-679</strain>
    </source>
</reference>
<keyword evidence="9" id="KW-1185">Reference proteome</keyword>
<dbReference type="PROSITE" id="PS01102">
    <property type="entry name" value="ZF_DKSA_1"/>
    <property type="match status" value="1"/>
</dbReference>
<dbReference type="SUPFAM" id="SSF109635">
    <property type="entry name" value="DnaK suppressor protein DksA, alpha-hairpin domain"/>
    <property type="match status" value="1"/>
</dbReference>
<dbReference type="SUPFAM" id="SSF57716">
    <property type="entry name" value="Glucocorticoid receptor-like (DNA-binding domain)"/>
    <property type="match status" value="1"/>
</dbReference>
<keyword evidence="1" id="KW-0479">Metal-binding</keyword>
<dbReference type="OrthoDB" id="1121111at2"/>
<dbReference type="EMBL" id="QGKU01000008">
    <property type="protein sequence ID" value="PWR04241.1"/>
    <property type="molecule type" value="Genomic_DNA"/>
</dbReference>
<evidence type="ECO:0000256" key="4">
    <source>
        <dbReference type="PROSITE-ProRule" id="PRU00510"/>
    </source>
</evidence>
<keyword evidence="8" id="KW-0489">Methyltransferase</keyword>
<evidence type="ECO:0000256" key="1">
    <source>
        <dbReference type="ARBA" id="ARBA00022723"/>
    </source>
</evidence>
<feature type="zinc finger region" description="dksA C4-type" evidence="4">
    <location>
        <begin position="78"/>
        <end position="102"/>
    </location>
</feature>
<evidence type="ECO:0000313" key="8">
    <source>
        <dbReference type="EMBL" id="PWR04241.1"/>
    </source>
</evidence>
<dbReference type="InterPro" id="IPR048487">
    <property type="entry name" value="DksA-like_N"/>
</dbReference>
<keyword evidence="3" id="KW-0862">Zinc</keyword>
<accession>A0A2V2LJJ0</accession>
<name>A0A2V2LJJ0_9RHOB</name>